<dbReference type="EMBL" id="CP144692">
    <property type="protein sequence ID" value="WVY97943.1"/>
    <property type="molecule type" value="Genomic_DNA"/>
</dbReference>
<dbReference type="AlphaFoldDB" id="A0AAQ3MVV0"/>
<accession>A0AAQ3MVV0</accession>
<sequence>FSTSLFQQRLLATSSILVCSSFKSFSVLCHPFQYFFQLIGGPDRIQYPPGRRTRSTSFRKTPSYSAHGMRQREQWDMSKALEGKGSLLVARIPMSAGTPRSRAN</sequence>
<dbReference type="Proteomes" id="UP001374535">
    <property type="component" value="Chromosome 9"/>
</dbReference>
<protein>
    <submittedName>
        <fullName evidence="1">Uncharacterized protein</fullName>
    </submittedName>
</protein>
<evidence type="ECO:0000313" key="1">
    <source>
        <dbReference type="EMBL" id="WVY97943.1"/>
    </source>
</evidence>
<reference evidence="1 2" key="1">
    <citation type="journal article" date="2023" name="Life. Sci Alliance">
        <title>Evolutionary insights into 3D genome organization and epigenetic landscape of Vigna mungo.</title>
        <authorList>
            <person name="Junaid A."/>
            <person name="Singh B."/>
            <person name="Bhatia S."/>
        </authorList>
    </citation>
    <scope>NUCLEOTIDE SEQUENCE [LARGE SCALE GENOMIC DNA]</scope>
    <source>
        <strain evidence="1">Urdbean</strain>
    </source>
</reference>
<organism evidence="1 2">
    <name type="scientific">Vigna mungo</name>
    <name type="common">Black gram</name>
    <name type="synonym">Phaseolus mungo</name>
    <dbReference type="NCBI Taxonomy" id="3915"/>
    <lineage>
        <taxon>Eukaryota</taxon>
        <taxon>Viridiplantae</taxon>
        <taxon>Streptophyta</taxon>
        <taxon>Embryophyta</taxon>
        <taxon>Tracheophyta</taxon>
        <taxon>Spermatophyta</taxon>
        <taxon>Magnoliopsida</taxon>
        <taxon>eudicotyledons</taxon>
        <taxon>Gunneridae</taxon>
        <taxon>Pentapetalae</taxon>
        <taxon>rosids</taxon>
        <taxon>fabids</taxon>
        <taxon>Fabales</taxon>
        <taxon>Fabaceae</taxon>
        <taxon>Papilionoideae</taxon>
        <taxon>50 kb inversion clade</taxon>
        <taxon>NPAAA clade</taxon>
        <taxon>indigoferoid/millettioid clade</taxon>
        <taxon>Phaseoleae</taxon>
        <taxon>Vigna</taxon>
    </lineage>
</organism>
<feature type="non-terminal residue" evidence="1">
    <location>
        <position position="1"/>
    </location>
</feature>
<keyword evidence="2" id="KW-1185">Reference proteome</keyword>
<evidence type="ECO:0000313" key="2">
    <source>
        <dbReference type="Proteomes" id="UP001374535"/>
    </source>
</evidence>
<name>A0AAQ3MVV0_VIGMU</name>
<gene>
    <name evidence="1" type="ORF">V8G54_030094</name>
</gene>
<proteinExistence type="predicted"/>